<protein>
    <submittedName>
        <fullName evidence="2">Spore protein YkvP</fullName>
    </submittedName>
</protein>
<dbReference type="SUPFAM" id="SSF53756">
    <property type="entry name" value="UDP-Glycosyltransferase/glycogen phosphorylase"/>
    <property type="match status" value="1"/>
</dbReference>
<proteinExistence type="predicted"/>
<accession>A0A2R8BSC4</accession>
<dbReference type="RefSeq" id="WP_181375686.1">
    <property type="nucleotide sequence ID" value="NZ_ONZF01000002.1"/>
</dbReference>
<evidence type="ECO:0000313" key="3">
    <source>
        <dbReference type="Proteomes" id="UP000244912"/>
    </source>
</evidence>
<evidence type="ECO:0000259" key="1">
    <source>
        <dbReference type="Pfam" id="PF13524"/>
    </source>
</evidence>
<dbReference type="AlphaFoldDB" id="A0A2R8BSC4"/>
<keyword evidence="3" id="KW-1185">Reference proteome</keyword>
<sequence length="348" mass="39222">MKRILYAGSLRAGDNGPDRAAVFEAAGYGILPADRFPHIMSGTRVERSIAARLNIGRSVNAFNRMLSEAARTESYDIVFVDKGVWVWPRTLADLKRHAKDGIAIHYTPDSQFLENTSRHFRQCLPNYDLCVTTKPFEVDHYRAGGAPEVRLIQQGFGKRLSPVPRCDIPDHLRSEVAFVGHCQPAYARVLEPLSRRVPLAIWGPNWPAYSEKNRWARACVRGSGVFGPDYARALSGAKIGIGLLSKRIPETTTTRTFEIPACRTMLLAERTDDHLALFDEGREAVFFASVEELCDKAEHYLRHDAQREEIAEAGYRRSIADGYRVDQQFADILDWLEMQGDARPAMRS</sequence>
<dbReference type="Pfam" id="PF13524">
    <property type="entry name" value="Glyco_trans_1_2"/>
    <property type="match status" value="1"/>
</dbReference>
<name>A0A2R8BSC4_9RHOB</name>
<feature type="domain" description="Spore protein YkvP/CgeB glycosyl transferase-like" evidence="1">
    <location>
        <begin position="188"/>
        <end position="333"/>
    </location>
</feature>
<dbReference type="EMBL" id="ONZF01000002">
    <property type="protein sequence ID" value="SPJ23041.1"/>
    <property type="molecule type" value="Genomic_DNA"/>
</dbReference>
<gene>
    <name evidence="2" type="primary">ykvP</name>
    <name evidence="2" type="ORF">PAA8504_00846</name>
</gene>
<reference evidence="2 3" key="1">
    <citation type="submission" date="2018-03" db="EMBL/GenBank/DDBJ databases">
        <authorList>
            <person name="Keele B.F."/>
        </authorList>
    </citation>
    <scope>NUCLEOTIDE SEQUENCE [LARGE SCALE GENOMIC DNA]</scope>
    <source>
        <strain evidence="2 3">CECT 8504</strain>
    </source>
</reference>
<dbReference type="InterPro" id="IPR055259">
    <property type="entry name" value="YkvP/CgeB_Glyco_trans-like"/>
</dbReference>
<dbReference type="Proteomes" id="UP000244912">
    <property type="component" value="Unassembled WGS sequence"/>
</dbReference>
<organism evidence="2 3">
    <name type="scientific">Palleronia abyssalis</name>
    <dbReference type="NCBI Taxonomy" id="1501240"/>
    <lineage>
        <taxon>Bacteria</taxon>
        <taxon>Pseudomonadati</taxon>
        <taxon>Pseudomonadota</taxon>
        <taxon>Alphaproteobacteria</taxon>
        <taxon>Rhodobacterales</taxon>
        <taxon>Roseobacteraceae</taxon>
        <taxon>Palleronia</taxon>
    </lineage>
</organism>
<evidence type="ECO:0000313" key="2">
    <source>
        <dbReference type="EMBL" id="SPJ23041.1"/>
    </source>
</evidence>